<dbReference type="UniPathway" id="UPA00617">
    <property type="reaction ID" value="UER00669"/>
</dbReference>
<proteinExistence type="inferred from homology"/>
<dbReference type="PANTHER" id="PTHR28629:SF4">
    <property type="entry name" value="TRIOKINASE_FMN CYCLASE"/>
    <property type="match status" value="1"/>
</dbReference>
<dbReference type="FunFam" id="3.40.50.10440:FF:000001">
    <property type="entry name" value="Dihydroxyacetone kinase, DhaK subunit"/>
    <property type="match status" value="1"/>
</dbReference>
<comment type="similarity">
    <text evidence="3">Belongs to the dihydroxyacetone kinase (DAK) family.</text>
</comment>
<dbReference type="PROSITE" id="PS51481">
    <property type="entry name" value="DHAK"/>
    <property type="match status" value="1"/>
</dbReference>
<dbReference type="InterPro" id="IPR004007">
    <property type="entry name" value="DhaL_dom"/>
</dbReference>
<sequence>MSGQRTAKHFINDVRNPVQASLIAAARSAEGLRVLPKEQVLYRQLPEGHRKVILLSGGGSGHEPAHTGYVGDGMLDVVVAGNIFASPSASQILAGVQSVDAPQGILMIVKNYTGDKLNFGLAAIKARASGLNVEVVVVGDDVSVANNPTVGRRGLAGVVFVHKVAGALAAKGADLSIVTNVANKTANQIATAAVSLDRCSVPKRAPIEPLPFDEVEFGMANLSTKGIHNEPGVTRSKLQSVEVTVSTLLDILLASKPDSWYPSQAQPVAVMVNNLGGLSPLEISVIAEEVHRQLDLRSIIVKRFMFGTFVTALDGPGFSITLLGLDDEILSLLDAPTTAPGWPKLISTGFYPDVVIVDEEKLEDNVVTTSSHAGPKVIKSTIINIITNVANTTREDEPLITEYDTLAGDGDCGETLLNGINGLIELSKRLDTNSIYLAHMFRQIAVVAETKMGGTSGAIYAIFINAVAEALENIHIDATSNKQSISKILSTALRKGLEDLFKFTTAREGHRTLMDVLIPFVTTFNQTNQDFEVAFEAAKQGCEKTKVMEALLGRASYVGKSRFEYSQGY</sequence>
<dbReference type="InterPro" id="IPR036117">
    <property type="entry name" value="DhaL_dom_sf"/>
</dbReference>
<protein>
    <submittedName>
        <fullName evidence="13">Dihydroxyacetone kinase 2</fullName>
    </submittedName>
</protein>
<keyword evidence="4" id="KW-0808">Transferase</keyword>
<feature type="domain" description="DhaL" evidence="11">
    <location>
        <begin position="380"/>
        <end position="569"/>
    </location>
</feature>
<evidence type="ECO:0000259" key="11">
    <source>
        <dbReference type="PROSITE" id="PS51480"/>
    </source>
</evidence>
<dbReference type="InterPro" id="IPR004006">
    <property type="entry name" value="DhaK_dom"/>
</dbReference>
<dbReference type="GO" id="GO:0005524">
    <property type="term" value="F:ATP binding"/>
    <property type="evidence" value="ECO:0007669"/>
    <property type="project" value="UniProtKB-KW"/>
</dbReference>
<dbReference type="GO" id="GO:0050354">
    <property type="term" value="F:triokinase activity"/>
    <property type="evidence" value="ECO:0007669"/>
    <property type="project" value="UniProtKB-EC"/>
</dbReference>
<name>A0A093VAW0_TALMA</name>
<dbReference type="Gene3D" id="1.25.40.340">
    <property type="match status" value="1"/>
</dbReference>
<dbReference type="HOGENOM" id="CLU_017054_6_0_1"/>
<evidence type="ECO:0000313" key="13">
    <source>
        <dbReference type="EMBL" id="KFX49682.1"/>
    </source>
</evidence>
<dbReference type="eggNOG" id="KOG2426">
    <property type="taxonomic scope" value="Eukaryota"/>
</dbReference>
<dbReference type="GO" id="GO:0004371">
    <property type="term" value="F:glycerone kinase activity"/>
    <property type="evidence" value="ECO:0007669"/>
    <property type="project" value="UniProtKB-EC"/>
</dbReference>
<dbReference type="GO" id="GO:0005829">
    <property type="term" value="C:cytosol"/>
    <property type="evidence" value="ECO:0007669"/>
    <property type="project" value="TreeGrafter"/>
</dbReference>
<evidence type="ECO:0000256" key="1">
    <source>
        <dbReference type="ARBA" id="ARBA00003264"/>
    </source>
</evidence>
<evidence type="ECO:0000259" key="12">
    <source>
        <dbReference type="PROSITE" id="PS51481"/>
    </source>
</evidence>
<dbReference type="PROSITE" id="PS51480">
    <property type="entry name" value="DHAL"/>
    <property type="match status" value="1"/>
</dbReference>
<dbReference type="AlphaFoldDB" id="A0A093VAW0"/>
<comment type="function">
    <text evidence="1">Catalyzes both the phosphorylation of dihydroxyacetone and of glyceraldehyde.</text>
</comment>
<keyword evidence="8" id="KW-0067">ATP-binding</keyword>
<comment type="pathway">
    <text evidence="2">Polyol metabolism; glycerol fermentation; glycerone phosphate from glycerol (oxidative route): step 2/2.</text>
</comment>
<dbReference type="PANTHER" id="PTHR28629">
    <property type="entry name" value="TRIOKINASE/FMN CYCLASE"/>
    <property type="match status" value="1"/>
</dbReference>
<evidence type="ECO:0000256" key="2">
    <source>
        <dbReference type="ARBA" id="ARBA00004778"/>
    </source>
</evidence>
<organism evidence="13">
    <name type="scientific">Talaromyces marneffei PM1</name>
    <dbReference type="NCBI Taxonomy" id="1077442"/>
    <lineage>
        <taxon>Eukaryota</taxon>
        <taxon>Fungi</taxon>
        <taxon>Dikarya</taxon>
        <taxon>Ascomycota</taxon>
        <taxon>Pezizomycotina</taxon>
        <taxon>Eurotiomycetes</taxon>
        <taxon>Eurotiomycetidae</taxon>
        <taxon>Eurotiales</taxon>
        <taxon>Trichocomaceae</taxon>
        <taxon>Talaromyces</taxon>
        <taxon>Talaromyces sect. Talaromyces</taxon>
    </lineage>
</organism>
<evidence type="ECO:0000256" key="5">
    <source>
        <dbReference type="ARBA" id="ARBA00022741"/>
    </source>
</evidence>
<evidence type="ECO:0000256" key="8">
    <source>
        <dbReference type="ARBA" id="ARBA00022840"/>
    </source>
</evidence>
<comment type="caution">
    <text evidence="13">The sequence shown here is derived from an EMBL/GenBank/DDBJ whole genome shotgun (WGS) entry which is preliminary data.</text>
</comment>
<evidence type="ECO:0000256" key="10">
    <source>
        <dbReference type="ARBA" id="ARBA00048898"/>
    </source>
</evidence>
<keyword evidence="6 13" id="KW-0418">Kinase</keyword>
<evidence type="ECO:0000256" key="3">
    <source>
        <dbReference type="ARBA" id="ARBA00008757"/>
    </source>
</evidence>
<evidence type="ECO:0000256" key="7">
    <source>
        <dbReference type="ARBA" id="ARBA00022798"/>
    </source>
</evidence>
<dbReference type="SUPFAM" id="SSF82549">
    <property type="entry name" value="DAK1/DegV-like"/>
    <property type="match status" value="1"/>
</dbReference>
<reference evidence="13" key="1">
    <citation type="journal article" date="2014" name="PLoS Genet.">
        <title>Signature Gene Expression Reveals Novel Clues to the Molecular Mechanisms of Dimorphic Transition in Penicillium marneffei.</title>
        <authorList>
            <person name="Yang E."/>
            <person name="Wang G."/>
            <person name="Cai J."/>
            <person name="Woo P.C."/>
            <person name="Lau S.K."/>
            <person name="Yuen K.-Y."/>
            <person name="Chow W.-N."/>
            <person name="Lin X."/>
        </authorList>
    </citation>
    <scope>NUCLEOTIDE SEQUENCE [LARGE SCALE GENOMIC DNA]</scope>
    <source>
        <strain evidence="13">PM1</strain>
    </source>
</reference>
<dbReference type="Pfam" id="PF02733">
    <property type="entry name" value="Dak1"/>
    <property type="match status" value="1"/>
</dbReference>
<comment type="catalytic activity">
    <reaction evidence="10">
        <text>dihydroxyacetone + ATP = dihydroxyacetone phosphate + ADP + H(+)</text>
        <dbReference type="Rhea" id="RHEA:15773"/>
        <dbReference type="ChEBI" id="CHEBI:15378"/>
        <dbReference type="ChEBI" id="CHEBI:16016"/>
        <dbReference type="ChEBI" id="CHEBI:30616"/>
        <dbReference type="ChEBI" id="CHEBI:57642"/>
        <dbReference type="ChEBI" id="CHEBI:456216"/>
        <dbReference type="EC" id="2.7.1.29"/>
    </reaction>
</comment>
<dbReference type="InterPro" id="IPR050861">
    <property type="entry name" value="Dihydroxyacetone_Kinase"/>
</dbReference>
<dbReference type="SMART" id="SM01120">
    <property type="entry name" value="Dak2"/>
    <property type="match status" value="1"/>
</dbReference>
<dbReference type="Pfam" id="PF02734">
    <property type="entry name" value="Dak2"/>
    <property type="match status" value="1"/>
</dbReference>
<comment type="catalytic activity">
    <reaction evidence="9">
        <text>D-glyceraldehyde + ATP = D-glyceraldehyde 3-phosphate + ADP + H(+)</text>
        <dbReference type="Rhea" id="RHEA:13941"/>
        <dbReference type="ChEBI" id="CHEBI:15378"/>
        <dbReference type="ChEBI" id="CHEBI:17378"/>
        <dbReference type="ChEBI" id="CHEBI:30616"/>
        <dbReference type="ChEBI" id="CHEBI:59776"/>
        <dbReference type="ChEBI" id="CHEBI:456216"/>
        <dbReference type="EC" id="2.7.1.28"/>
    </reaction>
</comment>
<dbReference type="Gene3D" id="3.30.1180.20">
    <property type="entry name" value="Dihydroxyacetone kinase, domain 2"/>
    <property type="match status" value="1"/>
</dbReference>
<evidence type="ECO:0000256" key="9">
    <source>
        <dbReference type="ARBA" id="ARBA00047974"/>
    </source>
</evidence>
<evidence type="ECO:0000256" key="6">
    <source>
        <dbReference type="ARBA" id="ARBA00022777"/>
    </source>
</evidence>
<evidence type="ECO:0000256" key="4">
    <source>
        <dbReference type="ARBA" id="ARBA00022679"/>
    </source>
</evidence>
<accession>A0A093VAW0</accession>
<keyword evidence="5" id="KW-0547">Nucleotide-binding</keyword>
<gene>
    <name evidence="13" type="ORF">GQ26_0092680</name>
</gene>
<dbReference type="FunFam" id="3.30.1180.20:FF:000001">
    <property type="entry name" value="Dihydroxyacetone kinase 1"/>
    <property type="match status" value="1"/>
</dbReference>
<dbReference type="Gene3D" id="3.40.50.10440">
    <property type="entry name" value="Dihydroxyacetone kinase, domain 1"/>
    <property type="match status" value="1"/>
</dbReference>
<keyword evidence="7" id="KW-0319">Glycerol metabolism</keyword>
<dbReference type="EMBL" id="JPOX01000009">
    <property type="protein sequence ID" value="KFX49682.1"/>
    <property type="molecule type" value="Genomic_DNA"/>
</dbReference>
<dbReference type="SUPFAM" id="SSF101473">
    <property type="entry name" value="DhaL-like"/>
    <property type="match status" value="1"/>
</dbReference>
<dbReference type="GO" id="GO:0019588">
    <property type="term" value="P:anaerobic glycerol catabolic process"/>
    <property type="evidence" value="ECO:0007669"/>
    <property type="project" value="UniProtKB-UniPathway"/>
</dbReference>
<feature type="domain" description="DhaK" evidence="12">
    <location>
        <begin position="10"/>
        <end position="342"/>
    </location>
</feature>